<dbReference type="PANTHER" id="PTHR35186:SF4">
    <property type="entry name" value="PRION-INHIBITION AND PROPAGATION HELO DOMAIN-CONTAINING PROTEIN"/>
    <property type="match status" value="1"/>
</dbReference>
<dbReference type="InterPro" id="IPR056002">
    <property type="entry name" value="DUF7580"/>
</dbReference>
<comment type="caution">
    <text evidence="2">The sequence shown here is derived from an EMBL/GenBank/DDBJ whole genome shotgun (WGS) entry which is preliminary data.</text>
</comment>
<name>A0A8K0PDM6_9PEZI</name>
<protein>
    <recommendedName>
        <fullName evidence="1">DUF7580 domain-containing protein</fullName>
    </recommendedName>
</protein>
<reference evidence="2" key="1">
    <citation type="submission" date="2021-07" db="EMBL/GenBank/DDBJ databases">
        <title>Elsinoe batatas strain:CRI-CJ2 Genome sequencing and assembly.</title>
        <authorList>
            <person name="Huang L."/>
        </authorList>
    </citation>
    <scope>NUCLEOTIDE SEQUENCE</scope>
    <source>
        <strain evidence="2">CRI-CJ2</strain>
    </source>
</reference>
<organism evidence="2 3">
    <name type="scientific">Elsinoe batatas</name>
    <dbReference type="NCBI Taxonomy" id="2601811"/>
    <lineage>
        <taxon>Eukaryota</taxon>
        <taxon>Fungi</taxon>
        <taxon>Dikarya</taxon>
        <taxon>Ascomycota</taxon>
        <taxon>Pezizomycotina</taxon>
        <taxon>Dothideomycetes</taxon>
        <taxon>Dothideomycetidae</taxon>
        <taxon>Myriangiales</taxon>
        <taxon>Elsinoaceae</taxon>
        <taxon>Elsinoe</taxon>
    </lineage>
</organism>
<accession>A0A8K0PDM6</accession>
<evidence type="ECO:0000259" key="1">
    <source>
        <dbReference type="Pfam" id="PF24476"/>
    </source>
</evidence>
<proteinExistence type="predicted"/>
<dbReference type="OrthoDB" id="3565018at2759"/>
<dbReference type="AlphaFoldDB" id="A0A8K0PDM6"/>
<dbReference type="Pfam" id="PF24476">
    <property type="entry name" value="DUF7580"/>
    <property type="match status" value="1"/>
</dbReference>
<keyword evidence="3" id="KW-1185">Reference proteome</keyword>
<dbReference type="EMBL" id="JAESVG020000009">
    <property type="protein sequence ID" value="KAG8624737.1"/>
    <property type="molecule type" value="Genomic_DNA"/>
</dbReference>
<dbReference type="PANTHER" id="PTHR35186">
    <property type="entry name" value="ANK_REP_REGION DOMAIN-CONTAINING PROTEIN"/>
    <property type="match status" value="1"/>
</dbReference>
<gene>
    <name evidence="2" type="ORF">KVT40_007804</name>
</gene>
<evidence type="ECO:0000313" key="2">
    <source>
        <dbReference type="EMBL" id="KAG8624737.1"/>
    </source>
</evidence>
<feature type="domain" description="DUF7580" evidence="1">
    <location>
        <begin position="58"/>
        <end position="294"/>
    </location>
</feature>
<sequence>MSIRHAANLNAGKWLDVEVRLPPELDESPEKNTKVKIKITTVPPASATSTTLPYHNVSQLQVVNDLCSHLQSACHPCIGFCVDDQGQLRGAYNAQRAIKYTNQNISLEDILRSRPNHLGFQDRYHLAITLTATLLQLSHTSWLRETLSKDDVLFLRAKQGSAPATEQVDIKHPYLSHEHSSEQGGLQPTSMLNDNFRIAILGVILLEIYERRSLDYPTTTTSPSGPQDQFSIMARCLNAQKYWQEHHDQVSKGFSHAIKFCLKCLMDPGADLKDQDFARTVEQEVLIPLEDEMATCFNIP</sequence>
<dbReference type="Proteomes" id="UP000809789">
    <property type="component" value="Unassembled WGS sequence"/>
</dbReference>
<evidence type="ECO:0000313" key="3">
    <source>
        <dbReference type="Proteomes" id="UP000809789"/>
    </source>
</evidence>